<reference evidence="1 2" key="1">
    <citation type="journal article" date="2015" name="Genome Announc.">
        <title>Genomes of Geoalkalibacter ferrihydriticus Z-0531T and Geoalkalibacter subterraneus Red1T, Two Haloalkaliphilic Metal-Reducing Deltaproteobacteria.</title>
        <authorList>
            <person name="Badalamenti J.P."/>
            <person name="Krajmalnik-Brown R."/>
            <person name="Torres C.I."/>
            <person name="Bond D.R."/>
        </authorList>
    </citation>
    <scope>NUCLEOTIDE SEQUENCE [LARGE SCALE GENOMIC DNA]</scope>
    <source>
        <strain evidence="1 2">Red1</strain>
    </source>
</reference>
<dbReference type="GO" id="GO:0016810">
    <property type="term" value="F:hydrolase activity, acting on carbon-nitrogen (but not peptide) bonds"/>
    <property type="evidence" value="ECO:0007669"/>
    <property type="project" value="InterPro"/>
</dbReference>
<dbReference type="AlphaFoldDB" id="A0A0B5FSG0"/>
<proteinExistence type="predicted"/>
<dbReference type="OrthoDB" id="9766983at2"/>
<gene>
    <name evidence="1" type="ORF">GSUB_11585</name>
</gene>
<dbReference type="KEGG" id="gsb:GSUB_11585"/>
<dbReference type="Gene3D" id="2.30.40.10">
    <property type="entry name" value="Urease, subunit C, domain 1"/>
    <property type="match status" value="1"/>
</dbReference>
<dbReference type="RefSeq" id="WP_040200916.1">
    <property type="nucleotide sequence ID" value="NZ_CP010311.1"/>
</dbReference>
<protein>
    <submittedName>
        <fullName evidence="1">Uncharacterized protein</fullName>
    </submittedName>
</protein>
<sequence>MIDLLIRNAALPDGQSGIDVAIHGERIKEIGSAIDAKARRTIDAIRLRPQRLYVIRRGRLVAETAPAVPQLHLDNGTEKLDLSSTVYENSPV</sequence>
<keyword evidence="2" id="KW-1185">Reference proteome</keyword>
<organism evidence="1 2">
    <name type="scientific">Geoalkalibacter subterraneus</name>
    <dbReference type="NCBI Taxonomy" id="483547"/>
    <lineage>
        <taxon>Bacteria</taxon>
        <taxon>Pseudomonadati</taxon>
        <taxon>Thermodesulfobacteriota</taxon>
        <taxon>Desulfuromonadia</taxon>
        <taxon>Desulfuromonadales</taxon>
        <taxon>Geoalkalibacteraceae</taxon>
        <taxon>Geoalkalibacter</taxon>
    </lineage>
</organism>
<dbReference type="EMBL" id="CP010311">
    <property type="protein sequence ID" value="AJF07075.1"/>
    <property type="molecule type" value="Genomic_DNA"/>
</dbReference>
<dbReference type="Proteomes" id="UP000035036">
    <property type="component" value="Chromosome"/>
</dbReference>
<evidence type="ECO:0000313" key="2">
    <source>
        <dbReference type="Proteomes" id="UP000035036"/>
    </source>
</evidence>
<dbReference type="STRING" id="483547.GSUB_11585"/>
<dbReference type="HOGENOM" id="CLU_2409090_0_0_7"/>
<name>A0A0B5FSG0_9BACT</name>
<accession>A0A0B5FSG0</accession>
<evidence type="ECO:0000313" key="1">
    <source>
        <dbReference type="EMBL" id="AJF07075.1"/>
    </source>
</evidence>
<dbReference type="SUPFAM" id="SSF51338">
    <property type="entry name" value="Composite domain of metallo-dependent hydrolases"/>
    <property type="match status" value="1"/>
</dbReference>
<dbReference type="InterPro" id="IPR011059">
    <property type="entry name" value="Metal-dep_hydrolase_composite"/>
</dbReference>